<proteinExistence type="predicted"/>
<keyword evidence="1" id="KW-0238">DNA-binding</keyword>
<gene>
    <name evidence="1" type="ORF">PZN02_006365</name>
</gene>
<evidence type="ECO:0000313" key="2">
    <source>
        <dbReference type="Proteomes" id="UP001229355"/>
    </source>
</evidence>
<keyword evidence="1" id="KW-0614">Plasmid</keyword>
<sequence length="195" mass="21247">MLINLHACRYGEQILAAIPNDIIVTQIVAGELEHETSRRNGEHSFLESLVASRGVTLTQLTDSEFETFFELTSSVPVLDDGEAATLAVAAARGCFPIIDEKRGRGRASTLLPGCQPGWSLELFRHPATLDTLGDDVAREALFLALRDGRMRIPAMSIEDVIALIGEERARACTCLPGYKLRFGPRIEVGVRADVA</sequence>
<evidence type="ECO:0000313" key="1">
    <source>
        <dbReference type="EMBL" id="WEX91542.1"/>
    </source>
</evidence>
<dbReference type="RefSeq" id="WP_280663502.1">
    <property type="nucleotide sequence ID" value="NZ_CP120375.1"/>
</dbReference>
<dbReference type="EMBL" id="CP120375">
    <property type="protein sequence ID" value="WEX91542.1"/>
    <property type="molecule type" value="Genomic_DNA"/>
</dbReference>
<protein>
    <submittedName>
        <fullName evidence="1">DNA-binding protein</fullName>
    </submittedName>
</protein>
<dbReference type="GO" id="GO:0003677">
    <property type="term" value="F:DNA binding"/>
    <property type="evidence" value="ECO:0007669"/>
    <property type="project" value="UniProtKB-KW"/>
</dbReference>
<dbReference type="InterPro" id="IPR021799">
    <property type="entry name" value="PIN-like_prokaryotic"/>
</dbReference>
<name>A0ABY8DNI6_9HYPH</name>
<keyword evidence="2" id="KW-1185">Reference proteome</keyword>
<dbReference type="Pfam" id="PF11848">
    <property type="entry name" value="DUF3368"/>
    <property type="match status" value="1"/>
</dbReference>
<accession>A0ABY8DNI6</accession>
<geneLocation type="plasmid" evidence="1 2">
    <name>unnamed</name>
</geneLocation>
<reference evidence="1 2" key="1">
    <citation type="submission" date="2023-03" db="EMBL/GenBank/DDBJ databases">
        <authorList>
            <person name="Kaur S."/>
            <person name="Espinosa-Saiz D."/>
            <person name="Velazquez E."/>
            <person name="Menendez E."/>
            <person name="diCenzo G.C."/>
        </authorList>
    </citation>
    <scope>NUCLEOTIDE SEQUENCE [LARGE SCALE GENOMIC DNA]</scope>
    <source>
        <strain evidence="1 2">LMG 24692</strain>
        <plasmid evidence="1 2">unnamed</plasmid>
    </source>
</reference>
<dbReference type="Proteomes" id="UP001229355">
    <property type="component" value="Plasmid unnamed"/>
</dbReference>
<organism evidence="1 2">
    <name type="scientific">Sinorhizobium garamanticum</name>
    <dbReference type="NCBI Taxonomy" id="680247"/>
    <lineage>
        <taxon>Bacteria</taxon>
        <taxon>Pseudomonadati</taxon>
        <taxon>Pseudomonadota</taxon>
        <taxon>Alphaproteobacteria</taxon>
        <taxon>Hyphomicrobiales</taxon>
        <taxon>Rhizobiaceae</taxon>
        <taxon>Sinorhizobium/Ensifer group</taxon>
        <taxon>Sinorhizobium</taxon>
    </lineage>
</organism>